<dbReference type="InterPro" id="IPR009003">
    <property type="entry name" value="Peptidase_S1_PA"/>
</dbReference>
<dbReference type="RefSeq" id="WP_098062457.1">
    <property type="nucleotide sequence ID" value="NZ_PDEP01000008.1"/>
</dbReference>
<dbReference type="InterPro" id="IPR043504">
    <property type="entry name" value="Peptidase_S1_PA_chymotrypsin"/>
</dbReference>
<evidence type="ECO:0000313" key="2">
    <source>
        <dbReference type="Proteomes" id="UP000221024"/>
    </source>
</evidence>
<comment type="caution">
    <text evidence="1">The sequence shown here is derived from an EMBL/GenBank/DDBJ whole genome shotgun (WGS) entry which is preliminary data.</text>
</comment>
<dbReference type="AlphaFoldDB" id="A0A2H3NKU6"/>
<gene>
    <name evidence="1" type="ORF">CRI93_09805</name>
</gene>
<sequence>MSAYYVRSIGLITLLFIAIILQGCDIEAMNDEDPGDDEPEDRDRINITQQEGGNIHDDFAAVSEQIPDFGGFFFNEQGTPVVYLQEPSSDRTNEVRSVLEEVWGSDVLSRSDSPRRSVDNPQIELREGRYSMRDLVVWFEQLHNVFEVEDVVFIDLHEQENELTVAVANENALGQVEEVLGQIEIPREAVTLTVTDPLNEDSHTVRSAFDTQRGGTQISNGSGRCTFGFTSFLDGSWGFLTNSHCTNQRGTVSGTTFDQPSGGSQIGVETIDPDFTDCGFLGQRSCRFSDAAFAAYDEDVEPAFGGSYPLIARPEDWTSPSQDQPGPLDIDHGSPTLSIRGTESYPFGGEMLDKIGYRTGWTYGFVFRTCTSGRPVRDGSRIRVNGSIITYRCQDRATYHSNSGDSGSPVFKWHGDTVTLYGINWGSNSRGGVFSAMWNIREDFNIAQQ</sequence>
<dbReference type="Gene3D" id="2.40.10.10">
    <property type="entry name" value="Trypsin-like serine proteases"/>
    <property type="match status" value="2"/>
</dbReference>
<dbReference type="PROSITE" id="PS51257">
    <property type="entry name" value="PROKAR_LIPOPROTEIN"/>
    <property type="match status" value="1"/>
</dbReference>
<reference evidence="1 2" key="1">
    <citation type="submission" date="2017-10" db="EMBL/GenBank/DDBJ databases">
        <title>Draft genome of Longimonas halophila.</title>
        <authorList>
            <person name="Goh K.M."/>
            <person name="Shamsir M.S."/>
            <person name="Lim S.W."/>
        </authorList>
    </citation>
    <scope>NUCLEOTIDE SEQUENCE [LARGE SCALE GENOMIC DNA]</scope>
    <source>
        <strain evidence="1 2">KCTC 42399</strain>
    </source>
</reference>
<evidence type="ECO:0008006" key="3">
    <source>
        <dbReference type="Google" id="ProtNLM"/>
    </source>
</evidence>
<dbReference type="Proteomes" id="UP000221024">
    <property type="component" value="Unassembled WGS sequence"/>
</dbReference>
<name>A0A2H3NKU6_9BACT</name>
<evidence type="ECO:0000313" key="1">
    <source>
        <dbReference type="EMBL" id="PEN06564.1"/>
    </source>
</evidence>
<keyword evidence="2" id="KW-1185">Reference proteome</keyword>
<dbReference type="EMBL" id="PDEP01000008">
    <property type="protein sequence ID" value="PEN06564.1"/>
    <property type="molecule type" value="Genomic_DNA"/>
</dbReference>
<protein>
    <recommendedName>
        <fullName evidence="3">Peptidase S1 domain-containing protein</fullName>
    </recommendedName>
</protein>
<proteinExistence type="predicted"/>
<dbReference type="OrthoDB" id="500593at2"/>
<accession>A0A2H3NKU6</accession>
<dbReference type="SUPFAM" id="SSF50494">
    <property type="entry name" value="Trypsin-like serine proteases"/>
    <property type="match status" value="1"/>
</dbReference>
<organism evidence="1 2">
    <name type="scientific">Longimonas halophila</name>
    <dbReference type="NCBI Taxonomy" id="1469170"/>
    <lineage>
        <taxon>Bacteria</taxon>
        <taxon>Pseudomonadati</taxon>
        <taxon>Rhodothermota</taxon>
        <taxon>Rhodothermia</taxon>
        <taxon>Rhodothermales</taxon>
        <taxon>Salisaetaceae</taxon>
        <taxon>Longimonas</taxon>
    </lineage>
</organism>